<dbReference type="EMBL" id="JACEFO010001823">
    <property type="protein sequence ID" value="KAF8701051.1"/>
    <property type="molecule type" value="Genomic_DNA"/>
</dbReference>
<dbReference type="OrthoDB" id="617902at2759"/>
<sequence>MEQFPDGGHVRLRSRVRRKYLHAATDGIGVFLSPERASFNAAWRVHRVVRNGVPLVLLHGAAYGRYLAASEDPAPSDDRRRVVQGVYDDLEANGVMWTAVEAGDGDHHVVLLRHVSGRFLRANGRRKTCVTIDHRDNPSIMMHWEVETLKLQLDWPDILPPVPQVRCFLGCFHRRRIAAFPERTIRCIRADHLGNFNDDHGWTEFQFEGYTTMCTRAGRYGRLTPLVTDLPRILLPMDIIVLTPYSPATPTAKGLVRRCGALGSHVDTRRLAQIHVVTSGLERDRFVAAGLVARYAALGRAGLAATRQVFDRAPRRDAFLWNVMLHGRTVARARGHRSLRPHAREQQLGASACAVDPGDDDAGRVSRAVHALAKVFDAVTAKDVSGQSGEAVVLRRGPTCRPDPVTFDRSSRAARRRRPLRSREGLWAHSYTVKSGFRRAHCHVCRVRSAQLGAVRALFDRAPYRSQAVYGAMIQAYGSHGHGGEALPH</sequence>
<protein>
    <recommendedName>
        <fullName evidence="5">DUF569 domain-containing protein</fullName>
    </recommendedName>
</protein>
<dbReference type="Proteomes" id="UP000636709">
    <property type="component" value="Unassembled WGS sequence"/>
</dbReference>
<dbReference type="AlphaFoldDB" id="A0A835EKE6"/>
<evidence type="ECO:0000259" key="1">
    <source>
        <dbReference type="Pfam" id="PF04601"/>
    </source>
</evidence>
<dbReference type="Pfam" id="PF22932">
    <property type="entry name" value="Ubiq_DUF_assoc"/>
    <property type="match status" value="1"/>
</dbReference>
<feature type="domain" description="DUF569" evidence="1">
    <location>
        <begin position="1"/>
        <end position="126"/>
    </location>
</feature>
<evidence type="ECO:0008006" key="5">
    <source>
        <dbReference type="Google" id="ProtNLM"/>
    </source>
</evidence>
<dbReference type="SUPFAM" id="SSF50405">
    <property type="entry name" value="Actin-crosslinking proteins"/>
    <property type="match status" value="1"/>
</dbReference>
<dbReference type="Pfam" id="PF04601">
    <property type="entry name" value="DUF569"/>
    <property type="match status" value="1"/>
</dbReference>
<comment type="caution">
    <text evidence="3">The sequence shown here is derived from an EMBL/GenBank/DDBJ whole genome shotgun (WGS) entry which is preliminary data.</text>
</comment>
<keyword evidence="4" id="KW-1185">Reference proteome</keyword>
<dbReference type="PANTHER" id="PTHR31205:SF3">
    <property type="entry name" value="OS06G0161100 PROTEIN"/>
    <property type="match status" value="1"/>
</dbReference>
<dbReference type="InterPro" id="IPR008999">
    <property type="entry name" value="Actin-crosslinking"/>
</dbReference>
<dbReference type="PANTHER" id="PTHR31205">
    <property type="entry name" value="ACTIN CROSS-LINKING PROTEIN (DUF569)"/>
    <property type="match status" value="1"/>
</dbReference>
<evidence type="ECO:0000313" key="3">
    <source>
        <dbReference type="EMBL" id="KAF8701051.1"/>
    </source>
</evidence>
<organism evidence="3 4">
    <name type="scientific">Digitaria exilis</name>
    <dbReference type="NCBI Taxonomy" id="1010633"/>
    <lineage>
        <taxon>Eukaryota</taxon>
        <taxon>Viridiplantae</taxon>
        <taxon>Streptophyta</taxon>
        <taxon>Embryophyta</taxon>
        <taxon>Tracheophyta</taxon>
        <taxon>Spermatophyta</taxon>
        <taxon>Magnoliopsida</taxon>
        <taxon>Liliopsida</taxon>
        <taxon>Poales</taxon>
        <taxon>Poaceae</taxon>
        <taxon>PACMAD clade</taxon>
        <taxon>Panicoideae</taxon>
        <taxon>Panicodae</taxon>
        <taxon>Paniceae</taxon>
        <taxon>Anthephorinae</taxon>
        <taxon>Digitaria</taxon>
    </lineage>
</organism>
<name>A0A835EKE6_9POAL</name>
<feature type="domain" description="DUF569" evidence="2">
    <location>
        <begin position="211"/>
        <end position="242"/>
    </location>
</feature>
<dbReference type="InterPro" id="IPR007679">
    <property type="entry name" value="DUF569"/>
</dbReference>
<reference evidence="3" key="1">
    <citation type="submission" date="2020-07" db="EMBL/GenBank/DDBJ databases">
        <title>Genome sequence and genetic diversity analysis of an under-domesticated orphan crop, white fonio (Digitaria exilis).</title>
        <authorList>
            <person name="Bennetzen J.L."/>
            <person name="Chen S."/>
            <person name="Ma X."/>
            <person name="Wang X."/>
            <person name="Yssel A.E.J."/>
            <person name="Chaluvadi S.R."/>
            <person name="Johnson M."/>
            <person name="Gangashetty P."/>
            <person name="Hamidou F."/>
            <person name="Sanogo M.D."/>
            <person name="Zwaenepoel A."/>
            <person name="Wallace J."/>
            <person name="Van De Peer Y."/>
            <person name="Van Deynze A."/>
        </authorList>
    </citation>
    <scope>NUCLEOTIDE SEQUENCE</scope>
    <source>
        <tissue evidence="3">Leaves</tissue>
    </source>
</reference>
<evidence type="ECO:0000313" key="4">
    <source>
        <dbReference type="Proteomes" id="UP000636709"/>
    </source>
</evidence>
<dbReference type="InterPro" id="IPR054726">
    <property type="entry name" value="Ubiq_DUF569-assoc"/>
</dbReference>
<evidence type="ECO:0000259" key="2">
    <source>
        <dbReference type="Pfam" id="PF22932"/>
    </source>
</evidence>
<dbReference type="CDD" id="cd23340">
    <property type="entry name" value="beta-trefoil_FSCN_ACP-like"/>
    <property type="match status" value="1"/>
</dbReference>
<proteinExistence type="predicted"/>
<accession>A0A835EKE6</accession>
<gene>
    <name evidence="3" type="ORF">HU200_033946</name>
</gene>